<dbReference type="InterPro" id="IPR011651">
    <property type="entry name" value="Notch_ligand_N"/>
</dbReference>
<dbReference type="AlphaFoldDB" id="A0A0M3KA54"/>
<dbReference type="Gene3D" id="2.60.40.3510">
    <property type="match status" value="1"/>
</dbReference>
<dbReference type="OrthoDB" id="5789390at2759"/>
<evidence type="ECO:0000256" key="2">
    <source>
        <dbReference type="ARBA" id="ARBA00022692"/>
    </source>
</evidence>
<keyword evidence="4" id="KW-0472">Membrane</keyword>
<keyword evidence="7" id="KW-1185">Reference proteome</keyword>
<protein>
    <submittedName>
        <fullName evidence="8">MNNL domain-containing protein</fullName>
    </submittedName>
</protein>
<accession>A0A0M3KA54</accession>
<dbReference type="GO" id="GO:0007219">
    <property type="term" value="P:Notch signaling pathway"/>
    <property type="evidence" value="ECO:0007669"/>
    <property type="project" value="InterPro"/>
</dbReference>
<evidence type="ECO:0000256" key="4">
    <source>
        <dbReference type="ARBA" id="ARBA00022989"/>
    </source>
</evidence>
<keyword evidence="1" id="KW-0245">EGF-like domain</keyword>
<reference evidence="6 7" key="2">
    <citation type="submission" date="2018-11" db="EMBL/GenBank/DDBJ databases">
        <authorList>
            <consortium name="Pathogen Informatics"/>
        </authorList>
    </citation>
    <scope>NUCLEOTIDE SEQUENCE [LARGE SCALE GENOMIC DNA]</scope>
</reference>
<evidence type="ECO:0000313" key="6">
    <source>
        <dbReference type="EMBL" id="VDK59906.1"/>
    </source>
</evidence>
<sequence length="122" mass="13508">MLRLKEQFLIAGCRITSSVSNGIDASGTFQFEFKAFEANGALNAGKCCPDGAYSDITSCTCEAYVHLCVGVRSNYQRNHRDCALIHHNSRSIIRESKMIGIYSISLPFNVRWPQKVTLIASS</sequence>
<gene>
    <name evidence="6" type="ORF">ASIM_LOCUS17252</name>
</gene>
<feature type="domain" description="Notch ligand N-terminal" evidence="5">
    <location>
        <begin position="26"/>
        <end position="119"/>
    </location>
</feature>
<dbReference type="Pfam" id="PF07657">
    <property type="entry name" value="MNNL"/>
    <property type="match status" value="1"/>
</dbReference>
<name>A0A0M3KA54_ANISI</name>
<evidence type="ECO:0000313" key="8">
    <source>
        <dbReference type="WBParaSite" id="ASIM_0001785001-mRNA-1"/>
    </source>
</evidence>
<organism evidence="8">
    <name type="scientific">Anisakis simplex</name>
    <name type="common">Herring worm</name>
    <dbReference type="NCBI Taxonomy" id="6269"/>
    <lineage>
        <taxon>Eukaryota</taxon>
        <taxon>Metazoa</taxon>
        <taxon>Ecdysozoa</taxon>
        <taxon>Nematoda</taxon>
        <taxon>Chromadorea</taxon>
        <taxon>Rhabditida</taxon>
        <taxon>Spirurina</taxon>
        <taxon>Ascaridomorpha</taxon>
        <taxon>Ascaridoidea</taxon>
        <taxon>Anisakidae</taxon>
        <taxon>Anisakis</taxon>
        <taxon>Anisakis simplex complex</taxon>
    </lineage>
</organism>
<dbReference type="GO" id="GO:0016020">
    <property type="term" value="C:membrane"/>
    <property type="evidence" value="ECO:0007669"/>
    <property type="project" value="UniProtKB-SubCell"/>
</dbReference>
<dbReference type="WBParaSite" id="ASIM_0001785001-mRNA-1">
    <property type="protein sequence ID" value="ASIM_0001785001-mRNA-1"/>
    <property type="gene ID" value="ASIM_0001785001"/>
</dbReference>
<evidence type="ECO:0000259" key="5">
    <source>
        <dbReference type="Pfam" id="PF07657"/>
    </source>
</evidence>
<keyword evidence="4" id="KW-1133">Transmembrane helix</keyword>
<dbReference type="EMBL" id="UYRR01033909">
    <property type="protein sequence ID" value="VDK59906.1"/>
    <property type="molecule type" value="Genomic_DNA"/>
</dbReference>
<evidence type="ECO:0000313" key="7">
    <source>
        <dbReference type="Proteomes" id="UP000267096"/>
    </source>
</evidence>
<reference evidence="8" key="1">
    <citation type="submission" date="2017-02" db="UniProtKB">
        <authorList>
            <consortium name="WormBaseParasite"/>
        </authorList>
    </citation>
    <scope>IDENTIFICATION</scope>
</reference>
<dbReference type="Proteomes" id="UP000267096">
    <property type="component" value="Unassembled WGS sequence"/>
</dbReference>
<evidence type="ECO:0000256" key="1">
    <source>
        <dbReference type="ARBA" id="ARBA00022536"/>
    </source>
</evidence>
<evidence type="ECO:0000256" key="3">
    <source>
        <dbReference type="ARBA" id="ARBA00022737"/>
    </source>
</evidence>
<keyword evidence="3" id="KW-0677">Repeat</keyword>
<proteinExistence type="predicted"/>
<keyword evidence="2" id="KW-0812">Transmembrane</keyword>